<feature type="domain" description="HTH tetR-type" evidence="3">
    <location>
        <begin position="1"/>
        <end position="55"/>
    </location>
</feature>
<feature type="DNA-binding region" description="H-T-H motif" evidence="2">
    <location>
        <begin position="18"/>
        <end position="37"/>
    </location>
</feature>
<organism evidence="4 5">
    <name type="scientific">Salinicola corii</name>
    <dbReference type="NCBI Taxonomy" id="2606937"/>
    <lineage>
        <taxon>Bacteria</taxon>
        <taxon>Pseudomonadati</taxon>
        <taxon>Pseudomonadota</taxon>
        <taxon>Gammaproteobacteria</taxon>
        <taxon>Oceanospirillales</taxon>
        <taxon>Halomonadaceae</taxon>
        <taxon>Salinicola</taxon>
    </lineage>
</organism>
<dbReference type="Proteomes" id="UP000466024">
    <property type="component" value="Unassembled WGS sequence"/>
</dbReference>
<protein>
    <submittedName>
        <fullName evidence="4">TetR/AcrR family transcriptional regulator</fullName>
    </submittedName>
</protein>
<proteinExistence type="predicted"/>
<dbReference type="GO" id="GO:0003700">
    <property type="term" value="F:DNA-binding transcription factor activity"/>
    <property type="evidence" value="ECO:0007669"/>
    <property type="project" value="TreeGrafter"/>
</dbReference>
<name>A0A640WK47_9GAMM</name>
<dbReference type="PRINTS" id="PR00455">
    <property type="entry name" value="HTHTETR"/>
</dbReference>
<evidence type="ECO:0000313" key="4">
    <source>
        <dbReference type="EMBL" id="KAA0020947.1"/>
    </source>
</evidence>
<dbReference type="PANTHER" id="PTHR30055">
    <property type="entry name" value="HTH-TYPE TRANSCRIPTIONAL REGULATOR RUTR"/>
    <property type="match status" value="1"/>
</dbReference>
<dbReference type="Pfam" id="PF00440">
    <property type="entry name" value="TetR_N"/>
    <property type="match status" value="1"/>
</dbReference>
<dbReference type="GO" id="GO:0000976">
    <property type="term" value="F:transcription cis-regulatory region binding"/>
    <property type="evidence" value="ECO:0007669"/>
    <property type="project" value="TreeGrafter"/>
</dbReference>
<dbReference type="InterPro" id="IPR009057">
    <property type="entry name" value="Homeodomain-like_sf"/>
</dbReference>
<keyword evidence="5" id="KW-1185">Reference proteome</keyword>
<evidence type="ECO:0000313" key="5">
    <source>
        <dbReference type="Proteomes" id="UP000466024"/>
    </source>
</evidence>
<dbReference type="InterPro" id="IPR050109">
    <property type="entry name" value="HTH-type_TetR-like_transc_reg"/>
</dbReference>
<dbReference type="PANTHER" id="PTHR30055:SF223">
    <property type="entry name" value="HTH-TYPE TRANSCRIPTIONAL REGULATOR UIDR"/>
    <property type="match status" value="1"/>
</dbReference>
<dbReference type="SUPFAM" id="SSF46689">
    <property type="entry name" value="Homeodomain-like"/>
    <property type="match status" value="1"/>
</dbReference>
<dbReference type="AlphaFoldDB" id="A0A640WK47"/>
<sequence length="187" mass="19749">MLDTALAIIRDEGADRLTLGHLAARAGISKPVAYDHFGTRSKLLIELYKSIDQAQAAALQAALTSGERSIEETIEVLASAYIHCYADTSGEWHAIGAALAGSEEKDAVYQELLDGYVQLFAAVLKPYVDLQQAELERRCIGLIGAGEALSAAMARGNCGEAEAADTFATLILGGLRTPFSCQSGGET</sequence>
<evidence type="ECO:0000256" key="1">
    <source>
        <dbReference type="ARBA" id="ARBA00023125"/>
    </source>
</evidence>
<evidence type="ECO:0000259" key="3">
    <source>
        <dbReference type="PROSITE" id="PS50977"/>
    </source>
</evidence>
<gene>
    <name evidence="4" type="ORF">F0A16_00370</name>
</gene>
<evidence type="ECO:0000256" key="2">
    <source>
        <dbReference type="PROSITE-ProRule" id="PRU00335"/>
    </source>
</evidence>
<reference evidence="4 5" key="1">
    <citation type="submission" date="2019-08" db="EMBL/GenBank/DDBJ databases">
        <title>Bioinformatics analysis of the strain L3 and L5.</title>
        <authorList>
            <person name="Li X."/>
        </authorList>
    </citation>
    <scope>NUCLEOTIDE SEQUENCE [LARGE SCALE GENOMIC DNA]</scope>
    <source>
        <strain evidence="4 5">L3</strain>
    </source>
</reference>
<dbReference type="Gene3D" id="1.10.357.10">
    <property type="entry name" value="Tetracycline Repressor, domain 2"/>
    <property type="match status" value="1"/>
</dbReference>
<comment type="caution">
    <text evidence="4">The sequence shown here is derived from an EMBL/GenBank/DDBJ whole genome shotgun (WGS) entry which is preliminary data.</text>
</comment>
<keyword evidence="1 2" id="KW-0238">DNA-binding</keyword>
<dbReference type="EMBL" id="VTPX01000001">
    <property type="protein sequence ID" value="KAA0020947.1"/>
    <property type="molecule type" value="Genomic_DNA"/>
</dbReference>
<dbReference type="InterPro" id="IPR001647">
    <property type="entry name" value="HTH_TetR"/>
</dbReference>
<accession>A0A640WK47</accession>
<dbReference type="PROSITE" id="PS50977">
    <property type="entry name" value="HTH_TETR_2"/>
    <property type="match status" value="1"/>
</dbReference>